<evidence type="ECO:0000256" key="2">
    <source>
        <dbReference type="ARBA" id="ARBA00022737"/>
    </source>
</evidence>
<dbReference type="InterPro" id="IPR019775">
    <property type="entry name" value="WD40_repeat_CS"/>
</dbReference>
<dbReference type="SMART" id="SM00320">
    <property type="entry name" value="WD40"/>
    <property type="match status" value="5"/>
</dbReference>
<sequence length="245" mass="27351">MTCSSAGWLKVWNLESRKQIGKDWRDGKREVSTIALSPDEKKVVSVSNDDVVKLWDIGKQINVLIGHASYVKDIAISPNGLILASSSLDQTALLWGLENCQPISAPLQYAHAVTCVSFSTDGKLLATVCWDKSAYTWDVSAIIRDAGHTEWVKATIYLPGGQRIMTCSKDGSLRVWDLDSEKHIREDWREENSDVHTIALSPDGNKVVNGSYDVVKLWDIDIGQVITKWTGRRCGVTSVCWSREW</sequence>
<feature type="repeat" description="WD" evidence="3">
    <location>
        <begin position="24"/>
        <end position="57"/>
    </location>
</feature>
<dbReference type="PANTHER" id="PTHR19848">
    <property type="entry name" value="WD40 REPEAT PROTEIN"/>
    <property type="match status" value="1"/>
</dbReference>
<keyword evidence="5" id="KW-1185">Reference proteome</keyword>
<evidence type="ECO:0000256" key="1">
    <source>
        <dbReference type="ARBA" id="ARBA00022574"/>
    </source>
</evidence>
<evidence type="ECO:0000313" key="5">
    <source>
        <dbReference type="Proteomes" id="UP000092154"/>
    </source>
</evidence>
<protein>
    <submittedName>
        <fullName evidence="4">WD40 repeat-like protein</fullName>
    </submittedName>
</protein>
<dbReference type="InterPro" id="IPR015943">
    <property type="entry name" value="WD40/YVTN_repeat-like_dom_sf"/>
</dbReference>
<dbReference type="Pfam" id="PF00400">
    <property type="entry name" value="WD40"/>
    <property type="match status" value="5"/>
</dbReference>
<dbReference type="PROSITE" id="PS00678">
    <property type="entry name" value="WD_REPEATS_1"/>
    <property type="match status" value="3"/>
</dbReference>
<dbReference type="AlphaFoldDB" id="A0A1B7N1D1"/>
<dbReference type="PRINTS" id="PR00320">
    <property type="entry name" value="GPROTEINBRPT"/>
</dbReference>
<evidence type="ECO:0000313" key="4">
    <source>
        <dbReference type="EMBL" id="OAX38663.1"/>
    </source>
</evidence>
<dbReference type="OrthoDB" id="2674832at2759"/>
<dbReference type="STRING" id="1314800.A0A1B7N1D1"/>
<dbReference type="InParanoid" id="A0A1B7N1D1"/>
<feature type="repeat" description="WD" evidence="3">
    <location>
        <begin position="64"/>
        <end position="105"/>
    </location>
</feature>
<evidence type="ECO:0000256" key="3">
    <source>
        <dbReference type="PROSITE-ProRule" id="PRU00221"/>
    </source>
</evidence>
<dbReference type="EMBL" id="KV448283">
    <property type="protein sequence ID" value="OAX38663.1"/>
    <property type="molecule type" value="Genomic_DNA"/>
</dbReference>
<dbReference type="PANTHER" id="PTHR19848:SF8">
    <property type="entry name" value="F-BOX AND WD REPEAT DOMAIN CONTAINING 7"/>
    <property type="match status" value="1"/>
</dbReference>
<accession>A0A1B7N1D1</accession>
<dbReference type="InterPro" id="IPR001680">
    <property type="entry name" value="WD40_rpt"/>
</dbReference>
<reference evidence="4 5" key="1">
    <citation type="submission" date="2016-06" db="EMBL/GenBank/DDBJ databases">
        <title>Comparative genomics of the ectomycorrhizal sister species Rhizopogon vinicolor and Rhizopogon vesiculosus (Basidiomycota: Boletales) reveals a divergence of the mating type B locus.</title>
        <authorList>
            <consortium name="DOE Joint Genome Institute"/>
            <person name="Mujic A.B."/>
            <person name="Kuo A."/>
            <person name="Tritt A."/>
            <person name="Lipzen A."/>
            <person name="Chen C."/>
            <person name="Johnson J."/>
            <person name="Sharma A."/>
            <person name="Barry K."/>
            <person name="Grigoriev I.V."/>
            <person name="Spatafora J.W."/>
        </authorList>
    </citation>
    <scope>NUCLEOTIDE SEQUENCE [LARGE SCALE GENOMIC DNA]</scope>
    <source>
        <strain evidence="4 5">AM-OR11-026</strain>
    </source>
</reference>
<keyword evidence="1 3" id="KW-0853">WD repeat</keyword>
<proteinExistence type="predicted"/>
<organism evidence="4 5">
    <name type="scientific">Rhizopogon vinicolor AM-OR11-026</name>
    <dbReference type="NCBI Taxonomy" id="1314800"/>
    <lineage>
        <taxon>Eukaryota</taxon>
        <taxon>Fungi</taxon>
        <taxon>Dikarya</taxon>
        <taxon>Basidiomycota</taxon>
        <taxon>Agaricomycotina</taxon>
        <taxon>Agaricomycetes</taxon>
        <taxon>Agaricomycetidae</taxon>
        <taxon>Boletales</taxon>
        <taxon>Suillineae</taxon>
        <taxon>Rhizopogonaceae</taxon>
        <taxon>Rhizopogon</taxon>
    </lineage>
</organism>
<dbReference type="Proteomes" id="UP000092154">
    <property type="component" value="Unassembled WGS sequence"/>
</dbReference>
<gene>
    <name evidence="4" type="ORF">K503DRAFT_691152</name>
</gene>
<feature type="repeat" description="WD" evidence="3">
    <location>
        <begin position="106"/>
        <end position="140"/>
    </location>
</feature>
<dbReference type="InterPro" id="IPR036322">
    <property type="entry name" value="WD40_repeat_dom_sf"/>
</dbReference>
<name>A0A1B7N1D1_9AGAM</name>
<feature type="repeat" description="WD" evidence="3">
    <location>
        <begin position="145"/>
        <end position="186"/>
    </location>
</feature>
<dbReference type="InterPro" id="IPR020472">
    <property type="entry name" value="WD40_PAC1"/>
</dbReference>
<dbReference type="Gene3D" id="2.130.10.10">
    <property type="entry name" value="YVTN repeat-like/Quinoprotein amine dehydrogenase"/>
    <property type="match status" value="2"/>
</dbReference>
<dbReference type="PROSITE" id="PS50294">
    <property type="entry name" value="WD_REPEATS_REGION"/>
    <property type="match status" value="3"/>
</dbReference>
<dbReference type="SUPFAM" id="SSF50978">
    <property type="entry name" value="WD40 repeat-like"/>
    <property type="match status" value="1"/>
</dbReference>
<dbReference type="PROSITE" id="PS50082">
    <property type="entry name" value="WD_REPEATS_2"/>
    <property type="match status" value="4"/>
</dbReference>
<keyword evidence="2" id="KW-0677">Repeat</keyword>